<evidence type="ECO:0000313" key="2">
    <source>
        <dbReference type="EMBL" id="ORW23224.1"/>
    </source>
</evidence>
<evidence type="ECO:0000256" key="1">
    <source>
        <dbReference type="SAM" id="Phobius"/>
    </source>
</evidence>
<feature type="transmembrane region" description="Helical" evidence="1">
    <location>
        <begin position="88"/>
        <end position="110"/>
    </location>
</feature>
<dbReference type="Pfam" id="PF02405">
    <property type="entry name" value="MlaE"/>
    <property type="match status" value="1"/>
</dbReference>
<sequence length="287" mass="30047">MTGDVRTVARARYPRLARSTRKWGREWTRLGEQTAFYARALVATGDAVARYKAEIMRVLADMSLGVGALALIGGEVVILAVLTGSAAAIVGIFGYVQASSLGVGAIAGFFSAYANVRLQLPLIIANGLAATIGAGATAQLGAMRISEEIDALEVIGIRSIAYLVSTRVLGGLLVVPPLYCVTFVGSVITTRTIVVLAYHQGAGGFDHWFFTFLLPRDVLVSGLECTVQAVIVMLSHTYYGYTAAGGPAGVGEAVGRAVRASIVVSITLTFVLSLVLYGKSGDFHLSG</sequence>
<evidence type="ECO:0000313" key="3">
    <source>
        <dbReference type="Proteomes" id="UP000193529"/>
    </source>
</evidence>
<keyword evidence="3" id="KW-1185">Reference proteome</keyword>
<accession>A0A1X1ZIM4</accession>
<keyword evidence="1" id="KW-0472">Membrane</keyword>
<dbReference type="PANTHER" id="PTHR30188">
    <property type="entry name" value="ABC TRANSPORTER PERMEASE PROTEIN-RELATED"/>
    <property type="match status" value="1"/>
</dbReference>
<comment type="caution">
    <text evidence="2">The sequence shown here is derived from an EMBL/GenBank/DDBJ whole genome shotgun (WGS) entry which is preliminary data.</text>
</comment>
<proteinExistence type="predicted"/>
<dbReference type="GO" id="GO:0043190">
    <property type="term" value="C:ATP-binding cassette (ABC) transporter complex"/>
    <property type="evidence" value="ECO:0007669"/>
    <property type="project" value="InterPro"/>
</dbReference>
<dbReference type="STRING" id="153971.AWC19_11695"/>
<reference evidence="2 3" key="1">
    <citation type="submission" date="2016-01" db="EMBL/GenBank/DDBJ databases">
        <title>The new phylogeny of the genus Mycobacterium.</title>
        <authorList>
            <person name="Tarcisio F."/>
            <person name="Conor M."/>
            <person name="Antonella G."/>
            <person name="Elisabetta G."/>
            <person name="Giulia F.S."/>
            <person name="Sara T."/>
            <person name="Anna F."/>
            <person name="Clotilde B."/>
            <person name="Roberto B."/>
            <person name="Veronica D.S."/>
            <person name="Fabio R."/>
            <person name="Monica P."/>
            <person name="Olivier J."/>
            <person name="Enrico T."/>
            <person name="Nicola S."/>
        </authorList>
    </citation>
    <scope>NUCLEOTIDE SEQUENCE [LARGE SCALE GENOMIC DNA]</scope>
    <source>
        <strain evidence="2 3">DSM 44572</strain>
    </source>
</reference>
<organism evidence="2 3">
    <name type="scientific">Mycobacterium palustre</name>
    <dbReference type="NCBI Taxonomy" id="153971"/>
    <lineage>
        <taxon>Bacteria</taxon>
        <taxon>Bacillati</taxon>
        <taxon>Actinomycetota</taxon>
        <taxon>Actinomycetes</taxon>
        <taxon>Mycobacteriales</taxon>
        <taxon>Mycobacteriaceae</taxon>
        <taxon>Mycobacterium</taxon>
        <taxon>Mycobacterium simiae complex</taxon>
    </lineage>
</organism>
<keyword evidence="1" id="KW-0812">Transmembrane</keyword>
<dbReference type="EMBL" id="LQPJ01000109">
    <property type="protein sequence ID" value="ORW23224.1"/>
    <property type="molecule type" value="Genomic_DNA"/>
</dbReference>
<gene>
    <name evidence="2" type="ORF">AWC19_11695</name>
</gene>
<feature type="transmembrane region" description="Helical" evidence="1">
    <location>
        <begin position="58"/>
        <end position="82"/>
    </location>
</feature>
<dbReference type="InterPro" id="IPR030802">
    <property type="entry name" value="Permease_MalE"/>
</dbReference>
<dbReference type="PANTHER" id="PTHR30188:SF13">
    <property type="entry name" value="CONSERVED HYPOTHETICAL INTEGRAL MEMBRANE PROTEIN YRBE3B"/>
    <property type="match status" value="1"/>
</dbReference>
<dbReference type="AlphaFoldDB" id="A0A1X1ZIM4"/>
<name>A0A1X1ZIM4_9MYCO</name>
<dbReference type="OrthoDB" id="4698417at2"/>
<feature type="transmembrane region" description="Helical" evidence="1">
    <location>
        <begin position="258"/>
        <end position="277"/>
    </location>
</feature>
<dbReference type="RefSeq" id="WP_085079090.1">
    <property type="nucleotide sequence ID" value="NZ_LQPJ01000109.1"/>
</dbReference>
<feature type="transmembrane region" description="Helical" evidence="1">
    <location>
        <begin position="122"/>
        <end position="142"/>
    </location>
</feature>
<dbReference type="Proteomes" id="UP000193529">
    <property type="component" value="Unassembled WGS sequence"/>
</dbReference>
<dbReference type="GO" id="GO:0005548">
    <property type="term" value="F:phospholipid transporter activity"/>
    <property type="evidence" value="ECO:0007669"/>
    <property type="project" value="TreeGrafter"/>
</dbReference>
<keyword evidence="1" id="KW-1133">Transmembrane helix</keyword>
<protein>
    <submittedName>
        <fullName evidence="2">ABC transporter permease</fullName>
    </submittedName>
</protein>